<keyword evidence="1" id="KW-0175">Coiled coil</keyword>
<gene>
    <name evidence="3" type="ORF">SAMN04489812_1509</name>
</gene>
<evidence type="ECO:0000313" key="4">
    <source>
        <dbReference type="Proteomes" id="UP000199103"/>
    </source>
</evidence>
<evidence type="ECO:0000256" key="1">
    <source>
        <dbReference type="SAM" id="Coils"/>
    </source>
</evidence>
<dbReference type="STRING" id="630515.SAMN04489812_1509"/>
<dbReference type="Proteomes" id="UP000199103">
    <property type="component" value="Chromosome I"/>
</dbReference>
<dbReference type="EMBL" id="LT629772">
    <property type="protein sequence ID" value="SDS30755.1"/>
    <property type="molecule type" value="Genomic_DNA"/>
</dbReference>
<name>A0A1H1R567_9ACTN</name>
<accession>A0A1H1R567</accession>
<feature type="region of interest" description="Disordered" evidence="2">
    <location>
        <begin position="70"/>
        <end position="102"/>
    </location>
</feature>
<dbReference type="AlphaFoldDB" id="A0A1H1R567"/>
<keyword evidence="4" id="KW-1185">Reference proteome</keyword>
<reference evidence="3 4" key="1">
    <citation type="submission" date="2016-10" db="EMBL/GenBank/DDBJ databases">
        <authorList>
            <person name="de Groot N.N."/>
        </authorList>
    </citation>
    <scope>NUCLEOTIDE SEQUENCE [LARGE SCALE GENOMIC DNA]</scope>
    <source>
        <strain evidence="3 4">DSM 21800</strain>
    </source>
</reference>
<sequence length="102" mass="11619">MINDIYYTTVVKQEAQELRDRAAEDRLANEAKKLRRQQRAHQREIDSLEHAVHGRPSWWTLLVRRFGGRSATRPGTTIDAGPQQGVSRETSHDETGATTHKA</sequence>
<dbReference type="RefSeq" id="WP_091522338.1">
    <property type="nucleotide sequence ID" value="NZ_LT629772.1"/>
</dbReference>
<protein>
    <submittedName>
        <fullName evidence="3">Uncharacterized protein</fullName>
    </submittedName>
</protein>
<proteinExistence type="predicted"/>
<evidence type="ECO:0000313" key="3">
    <source>
        <dbReference type="EMBL" id="SDS30755.1"/>
    </source>
</evidence>
<organism evidence="3 4">
    <name type="scientific">Microlunatus soli</name>
    <dbReference type="NCBI Taxonomy" id="630515"/>
    <lineage>
        <taxon>Bacteria</taxon>
        <taxon>Bacillati</taxon>
        <taxon>Actinomycetota</taxon>
        <taxon>Actinomycetes</taxon>
        <taxon>Propionibacteriales</taxon>
        <taxon>Propionibacteriaceae</taxon>
        <taxon>Microlunatus</taxon>
    </lineage>
</organism>
<feature type="coiled-coil region" evidence="1">
    <location>
        <begin position="24"/>
        <end position="51"/>
    </location>
</feature>
<evidence type="ECO:0000256" key="2">
    <source>
        <dbReference type="SAM" id="MobiDB-lite"/>
    </source>
</evidence>